<evidence type="ECO:0000256" key="1">
    <source>
        <dbReference type="SAM" id="Phobius"/>
    </source>
</evidence>
<feature type="transmembrane region" description="Helical" evidence="1">
    <location>
        <begin position="145"/>
        <end position="164"/>
    </location>
</feature>
<sequence length="577" mass="62896">MVRALLFLRTRSLVNAVRVQLRKLRQPKALLGFAFLATYFWFFFFRRGNGSIATLWAPGAPQASLVPMLIPLIPTALLAFAWIAPGDEPAIPFKESEILFLFTAPWRRRALIVYKIAASLFGSFFSAFFFALLFTGRLLFSPRGLLILFAWVVLVGAIALHRMASSLTLHRLSRAGVAKPMRRRLLAAAGIAVVAVAILQLRSHLPELAAAQDPATWVRQVIGLWPLSWLLVPARILLFPFSAAPLAALGTGVAIIGILAAWILVLECPFEEASVNAAGRAAARLATMQRTGRFSFTSRPKQGRREPFPLARARTPELAFLWKNLIASGKLWLSPRTWALTAAALVALVAVLSHLMGNTYWKAGGAIATLGTITMWYGLIQGPLITRLDLRQDLGNLDILRTYPLPGWRIMAGELLAPTAVLTGIVWLGILAWYLGLHGHQPPALSMVWFSPPMRIVIAGAAAFATPFVLLAEFIIPNLAATLFPSLFRMLPGRARGLDQAGHRMLFGFGQLAGLILILAGPALLGWLATYLTHFLLGAGPALITGTVLGVVLLSAEIVLGIWFLGIRFDKLTPLSE</sequence>
<keyword evidence="1" id="KW-0812">Transmembrane</keyword>
<proteinExistence type="predicted"/>
<feature type="transmembrane region" description="Helical" evidence="1">
    <location>
        <begin position="185"/>
        <end position="205"/>
    </location>
</feature>
<comment type="caution">
    <text evidence="2">The sequence shown here is derived from an EMBL/GenBank/DDBJ whole genome shotgun (WGS) entry which is preliminary data.</text>
</comment>
<dbReference type="EMBL" id="MLJW01000043">
    <property type="protein sequence ID" value="OIR06523.1"/>
    <property type="molecule type" value="Genomic_DNA"/>
</dbReference>
<gene>
    <name evidence="2" type="ORF">GALL_114410</name>
</gene>
<reference evidence="2" key="1">
    <citation type="submission" date="2016-10" db="EMBL/GenBank/DDBJ databases">
        <title>Sequence of Gallionella enrichment culture.</title>
        <authorList>
            <person name="Poehlein A."/>
            <person name="Muehling M."/>
            <person name="Daniel R."/>
        </authorList>
    </citation>
    <scope>NUCLEOTIDE SEQUENCE</scope>
</reference>
<feature type="transmembrane region" description="Helical" evidence="1">
    <location>
        <begin position="246"/>
        <end position="265"/>
    </location>
</feature>
<feature type="transmembrane region" description="Helical" evidence="1">
    <location>
        <begin position="65"/>
        <end position="84"/>
    </location>
</feature>
<evidence type="ECO:0000313" key="2">
    <source>
        <dbReference type="EMBL" id="OIR06523.1"/>
    </source>
</evidence>
<keyword evidence="1" id="KW-1133">Transmembrane helix</keyword>
<feature type="transmembrane region" description="Helical" evidence="1">
    <location>
        <begin position="505"/>
        <end position="530"/>
    </location>
</feature>
<feature type="transmembrane region" description="Helical" evidence="1">
    <location>
        <begin position="29"/>
        <end position="45"/>
    </location>
</feature>
<keyword evidence="1" id="KW-0472">Membrane</keyword>
<feature type="transmembrane region" description="Helical" evidence="1">
    <location>
        <begin position="112"/>
        <end position="133"/>
    </location>
</feature>
<dbReference type="AlphaFoldDB" id="A0A1J5SF28"/>
<accession>A0A1J5SF28</accession>
<dbReference type="InterPro" id="IPR031584">
    <property type="entry name" value="Put_ABC_export"/>
</dbReference>
<dbReference type="Pfam" id="PF16962">
    <property type="entry name" value="ABC_export"/>
    <property type="match status" value="1"/>
</dbReference>
<feature type="transmembrane region" description="Helical" evidence="1">
    <location>
        <begin position="542"/>
        <end position="565"/>
    </location>
</feature>
<feature type="transmembrane region" description="Helical" evidence="1">
    <location>
        <begin position="456"/>
        <end position="484"/>
    </location>
</feature>
<feature type="transmembrane region" description="Helical" evidence="1">
    <location>
        <begin position="338"/>
        <end position="357"/>
    </location>
</feature>
<protein>
    <submittedName>
        <fullName evidence="2">Uncharacterized protein</fullName>
    </submittedName>
</protein>
<feature type="transmembrane region" description="Helical" evidence="1">
    <location>
        <begin position="217"/>
        <end position="239"/>
    </location>
</feature>
<organism evidence="2">
    <name type="scientific">mine drainage metagenome</name>
    <dbReference type="NCBI Taxonomy" id="410659"/>
    <lineage>
        <taxon>unclassified sequences</taxon>
        <taxon>metagenomes</taxon>
        <taxon>ecological metagenomes</taxon>
    </lineage>
</organism>
<name>A0A1J5SF28_9ZZZZ</name>
<feature type="transmembrane region" description="Helical" evidence="1">
    <location>
        <begin position="415"/>
        <end position="436"/>
    </location>
</feature>